<dbReference type="InterPro" id="IPR011009">
    <property type="entry name" value="Kinase-like_dom_sf"/>
</dbReference>
<dbReference type="RefSeq" id="WP_089751787.1">
    <property type="nucleotide sequence ID" value="NZ_FOOG01000013.1"/>
</dbReference>
<comment type="catalytic activity">
    <reaction evidence="7">
        <text>L-threonyl-[protein] + ATP = O-phospho-L-threonyl-[protein] + ADP + H(+)</text>
        <dbReference type="Rhea" id="RHEA:46608"/>
        <dbReference type="Rhea" id="RHEA-COMP:11060"/>
        <dbReference type="Rhea" id="RHEA-COMP:11605"/>
        <dbReference type="ChEBI" id="CHEBI:15378"/>
        <dbReference type="ChEBI" id="CHEBI:30013"/>
        <dbReference type="ChEBI" id="CHEBI:30616"/>
        <dbReference type="ChEBI" id="CHEBI:61977"/>
        <dbReference type="ChEBI" id="CHEBI:456216"/>
        <dbReference type="EC" id="2.7.11.1"/>
    </reaction>
</comment>
<dbReference type="OrthoDB" id="529320at2"/>
<dbReference type="Gene3D" id="1.10.510.10">
    <property type="entry name" value="Transferase(Phosphotransferase) domain 1"/>
    <property type="match status" value="1"/>
</dbReference>
<dbReference type="InterPro" id="IPR052396">
    <property type="entry name" value="Meiotic_Drive_Suppr_Kinase"/>
</dbReference>
<dbReference type="PANTHER" id="PTHR37171">
    <property type="entry name" value="SERINE/THREONINE-PROTEIN KINASE YRZF-RELATED"/>
    <property type="match status" value="1"/>
</dbReference>
<gene>
    <name evidence="10" type="ORF">SAMN05216353_11357</name>
</gene>
<reference evidence="11" key="1">
    <citation type="submission" date="2016-10" db="EMBL/GenBank/DDBJ databases">
        <authorList>
            <person name="Varghese N."/>
            <person name="Submissions S."/>
        </authorList>
    </citation>
    <scope>NUCLEOTIDE SEQUENCE [LARGE SCALE GENOMIC DNA]</scope>
    <source>
        <strain evidence="11">FP5</strain>
    </source>
</reference>
<accession>A0A1I2MHU9</accession>
<keyword evidence="2" id="KW-0723">Serine/threonine-protein kinase</keyword>
<evidence type="ECO:0000256" key="6">
    <source>
        <dbReference type="ARBA" id="ARBA00022840"/>
    </source>
</evidence>
<evidence type="ECO:0000313" key="10">
    <source>
        <dbReference type="EMBL" id="SFF91064.1"/>
    </source>
</evidence>
<comment type="catalytic activity">
    <reaction evidence="8">
        <text>L-seryl-[protein] + ATP = O-phospho-L-seryl-[protein] + ADP + H(+)</text>
        <dbReference type="Rhea" id="RHEA:17989"/>
        <dbReference type="Rhea" id="RHEA-COMP:9863"/>
        <dbReference type="Rhea" id="RHEA-COMP:11604"/>
        <dbReference type="ChEBI" id="CHEBI:15378"/>
        <dbReference type="ChEBI" id="CHEBI:29999"/>
        <dbReference type="ChEBI" id="CHEBI:30616"/>
        <dbReference type="ChEBI" id="CHEBI:83421"/>
        <dbReference type="ChEBI" id="CHEBI:456216"/>
        <dbReference type="EC" id="2.7.11.1"/>
    </reaction>
</comment>
<evidence type="ECO:0000256" key="3">
    <source>
        <dbReference type="ARBA" id="ARBA00022679"/>
    </source>
</evidence>
<dbReference type="PANTHER" id="PTHR37171:SF1">
    <property type="entry name" value="SERINE_THREONINE-PROTEIN KINASE YRZF-RELATED"/>
    <property type="match status" value="1"/>
</dbReference>
<evidence type="ECO:0000256" key="2">
    <source>
        <dbReference type="ARBA" id="ARBA00022527"/>
    </source>
</evidence>
<dbReference type="Proteomes" id="UP000198897">
    <property type="component" value="Unassembled WGS sequence"/>
</dbReference>
<evidence type="ECO:0000256" key="4">
    <source>
        <dbReference type="ARBA" id="ARBA00022741"/>
    </source>
</evidence>
<evidence type="ECO:0000259" key="9">
    <source>
        <dbReference type="Pfam" id="PF01163"/>
    </source>
</evidence>
<dbReference type="SUPFAM" id="SSF56112">
    <property type="entry name" value="Protein kinase-like (PK-like)"/>
    <property type="match status" value="1"/>
</dbReference>
<evidence type="ECO:0000313" key="11">
    <source>
        <dbReference type="Proteomes" id="UP000198897"/>
    </source>
</evidence>
<evidence type="ECO:0000256" key="7">
    <source>
        <dbReference type="ARBA" id="ARBA00047899"/>
    </source>
</evidence>
<keyword evidence="6" id="KW-0067">ATP-binding</keyword>
<evidence type="ECO:0000256" key="1">
    <source>
        <dbReference type="ARBA" id="ARBA00012513"/>
    </source>
</evidence>
<proteinExistence type="predicted"/>
<organism evidence="10 11">
    <name type="scientific">Halobacillus alkaliphilus</name>
    <dbReference type="NCBI Taxonomy" id="396056"/>
    <lineage>
        <taxon>Bacteria</taxon>
        <taxon>Bacillati</taxon>
        <taxon>Bacillota</taxon>
        <taxon>Bacilli</taxon>
        <taxon>Bacillales</taxon>
        <taxon>Bacillaceae</taxon>
        <taxon>Halobacillus</taxon>
    </lineage>
</organism>
<feature type="domain" description="RIO-type" evidence="9">
    <location>
        <begin position="54"/>
        <end position="151"/>
    </location>
</feature>
<dbReference type="GO" id="GO:0004674">
    <property type="term" value="F:protein serine/threonine kinase activity"/>
    <property type="evidence" value="ECO:0007669"/>
    <property type="project" value="UniProtKB-KW"/>
</dbReference>
<dbReference type="EMBL" id="FOOG01000013">
    <property type="protein sequence ID" value="SFF91064.1"/>
    <property type="molecule type" value="Genomic_DNA"/>
</dbReference>
<name>A0A1I2MHU9_9BACI</name>
<dbReference type="AlphaFoldDB" id="A0A1I2MHU9"/>
<dbReference type="Pfam" id="PF01163">
    <property type="entry name" value="RIO1"/>
    <property type="match status" value="1"/>
</dbReference>
<dbReference type="EC" id="2.7.11.1" evidence="1"/>
<keyword evidence="5" id="KW-0418">Kinase</keyword>
<dbReference type="InterPro" id="IPR018934">
    <property type="entry name" value="RIO_dom"/>
</dbReference>
<keyword evidence="11" id="KW-1185">Reference proteome</keyword>
<evidence type="ECO:0000256" key="5">
    <source>
        <dbReference type="ARBA" id="ARBA00022777"/>
    </source>
</evidence>
<protein>
    <recommendedName>
        <fullName evidence="1">non-specific serine/threonine protein kinase</fullName>
        <ecNumber evidence="1">2.7.11.1</ecNumber>
    </recommendedName>
</protein>
<dbReference type="GO" id="GO:0005524">
    <property type="term" value="F:ATP binding"/>
    <property type="evidence" value="ECO:0007669"/>
    <property type="project" value="UniProtKB-KW"/>
</dbReference>
<keyword evidence="4" id="KW-0547">Nucleotide-binding</keyword>
<sequence>MKKIEDLVEAIVFKDNRIVTSPVELECVGQGRSAAVFKMKNINQVIKVFYPSHKHLAFREAEVYNRLSNRVFFPRLIEVGDGYLILEYVEGITFYDCLTTGKRITPEMVRKVDEVLTYVRSRGLTPSDIHLRNIMLTRNNEVVLIDVVRFTQPYECQYWPDLKKAYYKFYLRKFFPKRFPKLLIELIILLYRKRLLSI</sequence>
<evidence type="ECO:0000256" key="8">
    <source>
        <dbReference type="ARBA" id="ARBA00048679"/>
    </source>
</evidence>
<keyword evidence="3" id="KW-0808">Transferase</keyword>